<reference evidence="1 2" key="1">
    <citation type="submission" date="2024-10" db="EMBL/GenBank/DDBJ databases">
        <title>The Natural Products Discovery Center: Release of the First 8490 Sequenced Strains for Exploring Actinobacteria Biosynthetic Diversity.</title>
        <authorList>
            <person name="Kalkreuter E."/>
            <person name="Kautsar S.A."/>
            <person name="Yang D."/>
            <person name="Bader C.D."/>
            <person name="Teijaro C.N."/>
            <person name="Fluegel L."/>
            <person name="Davis C.M."/>
            <person name="Simpson J.R."/>
            <person name="Lauterbach L."/>
            <person name="Steele A.D."/>
            <person name="Gui C."/>
            <person name="Meng S."/>
            <person name="Li G."/>
            <person name="Viehrig K."/>
            <person name="Ye F."/>
            <person name="Su P."/>
            <person name="Kiefer A.F."/>
            <person name="Nichols A."/>
            <person name="Cepeda A.J."/>
            <person name="Yan W."/>
            <person name="Fan B."/>
            <person name="Jiang Y."/>
            <person name="Adhikari A."/>
            <person name="Zheng C.-J."/>
            <person name="Schuster L."/>
            <person name="Cowan T.M."/>
            <person name="Smanski M.J."/>
            <person name="Chevrette M.G."/>
            <person name="De Carvalho L.P.S."/>
            <person name="Shen B."/>
        </authorList>
    </citation>
    <scope>NUCLEOTIDE SEQUENCE [LARGE SCALE GENOMIC DNA]</scope>
    <source>
        <strain evidence="1 2">NPDC015755</strain>
    </source>
</reference>
<accession>A0ABW6YKG3</accession>
<dbReference type="RefSeq" id="WP_391936822.1">
    <property type="nucleotide sequence ID" value="NZ_JBIBSM010000018.1"/>
</dbReference>
<keyword evidence="2" id="KW-1185">Reference proteome</keyword>
<dbReference type="Proteomes" id="UP001603013">
    <property type="component" value="Unassembled WGS sequence"/>
</dbReference>
<organism evidence="1 2">
    <name type="scientific">Streptomyces lateritius</name>
    <dbReference type="NCBI Taxonomy" id="67313"/>
    <lineage>
        <taxon>Bacteria</taxon>
        <taxon>Bacillati</taxon>
        <taxon>Actinomycetota</taxon>
        <taxon>Actinomycetes</taxon>
        <taxon>Kitasatosporales</taxon>
        <taxon>Streptomycetaceae</taxon>
        <taxon>Streptomyces</taxon>
    </lineage>
</organism>
<sequence length="140" mass="15634">MKITVTIDQPTPEFQDRLLALLAEHAAHVEIDTSWTKERAERLYAALPTRARRIIKRAADNGGYVSADDLRDDENSSLRGHSAAIKRAIERGAVSGWWPAGMEPVVIPQGPGFGKVLGYQIPEHLVETFRYAANKPSRDW</sequence>
<evidence type="ECO:0000313" key="2">
    <source>
        <dbReference type="Proteomes" id="UP001603013"/>
    </source>
</evidence>
<evidence type="ECO:0000313" key="1">
    <source>
        <dbReference type="EMBL" id="MFF8279911.1"/>
    </source>
</evidence>
<protein>
    <submittedName>
        <fullName evidence="1">Uncharacterized protein</fullName>
    </submittedName>
</protein>
<comment type="caution">
    <text evidence="1">The sequence shown here is derived from an EMBL/GenBank/DDBJ whole genome shotgun (WGS) entry which is preliminary data.</text>
</comment>
<name>A0ABW6YKG3_9ACTN</name>
<proteinExistence type="predicted"/>
<dbReference type="EMBL" id="JBIBSM010000018">
    <property type="protein sequence ID" value="MFF8279911.1"/>
    <property type="molecule type" value="Genomic_DNA"/>
</dbReference>
<gene>
    <name evidence="1" type="ORF">ACF05T_28035</name>
</gene>